<evidence type="ECO:0000256" key="1">
    <source>
        <dbReference type="SAM" id="MobiDB-lite"/>
    </source>
</evidence>
<evidence type="ECO:0000313" key="3">
    <source>
        <dbReference type="Proteomes" id="UP000077521"/>
    </source>
</evidence>
<comment type="caution">
    <text evidence="2">The sequence shown here is derived from an EMBL/GenBank/DDBJ whole genome shotgun (WGS) entry which is preliminary data.</text>
</comment>
<dbReference type="AlphaFoldDB" id="A0A177TQG0"/>
<feature type="compositionally biased region" description="Acidic residues" evidence="1">
    <location>
        <begin position="187"/>
        <end position="204"/>
    </location>
</feature>
<protein>
    <submittedName>
        <fullName evidence="2">Uncharacterized protein</fullName>
    </submittedName>
</protein>
<reference evidence="2" key="1">
    <citation type="submission" date="2016-04" db="EMBL/GenBank/DDBJ databases">
        <authorList>
            <person name="Nguyen H.D."/>
            <person name="Samba Siva P."/>
            <person name="Cullis J."/>
            <person name="Levesque C.A."/>
            <person name="Hambleton S."/>
        </authorList>
    </citation>
    <scope>NUCLEOTIDE SEQUENCE</scope>
    <source>
        <strain evidence="2">DAOMC 236416</strain>
    </source>
</reference>
<evidence type="ECO:0000313" key="2">
    <source>
        <dbReference type="EMBL" id="KAE8250208.1"/>
    </source>
</evidence>
<keyword evidence="3" id="KW-1185">Reference proteome</keyword>
<feature type="compositionally biased region" description="Polar residues" evidence="1">
    <location>
        <begin position="229"/>
        <end position="245"/>
    </location>
</feature>
<sequence length="245" mass="25153">MALAVEAKAKAKGPRMAVTLPSCGSDICQVKWSRGQSVVIEWNNAPLGDVNISLEPDGDPSLQSYPISKSVNGKNLKNKCKKKKKNATSCGRYVWHVPSNIPGGSYTVRIRSKKDNSVVYTDTIVIAKVKPNKPKPGKPGKPGKSTTTQSSTLTTSITSSSAPTTTGISSSFAADPAPTTSSPSAGSDDEDDDDSGDESDDDDAAPSATDSTLGATITASVAVPDETVTLPSASASATMISGGST</sequence>
<gene>
    <name evidence="2" type="ORF">A4X13_0g4901</name>
</gene>
<reference evidence="2" key="2">
    <citation type="journal article" date="2019" name="IMA Fungus">
        <title>Genome sequencing and comparison of five Tilletia species to identify candidate genes for the detection of regulated species infecting wheat.</title>
        <authorList>
            <person name="Nguyen H.D.T."/>
            <person name="Sultana T."/>
            <person name="Kesanakurti P."/>
            <person name="Hambleton S."/>
        </authorList>
    </citation>
    <scope>NUCLEOTIDE SEQUENCE</scope>
    <source>
        <strain evidence="2">DAOMC 236416</strain>
    </source>
</reference>
<name>A0A177TQG0_9BASI</name>
<proteinExistence type="predicted"/>
<dbReference type="EMBL" id="LWDF02000344">
    <property type="protein sequence ID" value="KAE8250208.1"/>
    <property type="molecule type" value="Genomic_DNA"/>
</dbReference>
<organism evidence="2 3">
    <name type="scientific">Tilletia indica</name>
    <dbReference type="NCBI Taxonomy" id="43049"/>
    <lineage>
        <taxon>Eukaryota</taxon>
        <taxon>Fungi</taxon>
        <taxon>Dikarya</taxon>
        <taxon>Basidiomycota</taxon>
        <taxon>Ustilaginomycotina</taxon>
        <taxon>Exobasidiomycetes</taxon>
        <taxon>Tilletiales</taxon>
        <taxon>Tilletiaceae</taxon>
        <taxon>Tilletia</taxon>
    </lineage>
</organism>
<accession>A0A177TQG0</accession>
<feature type="compositionally biased region" description="Low complexity" evidence="1">
    <location>
        <begin position="142"/>
        <end position="186"/>
    </location>
</feature>
<dbReference type="Proteomes" id="UP000077521">
    <property type="component" value="Unassembled WGS sequence"/>
</dbReference>
<feature type="region of interest" description="Disordered" evidence="1">
    <location>
        <begin position="129"/>
        <end position="245"/>
    </location>
</feature>